<evidence type="ECO:0000256" key="1">
    <source>
        <dbReference type="SAM" id="Phobius"/>
    </source>
</evidence>
<sequence length="139" mass="16591">MKLKLINVFAVCLITLTILFPSLAVFGMVWGKHLKFVETQQNIHSYNQSIESECSLSGIQPNSLANNDFSNLYIDADETKLNLFHNYQNRRLWRWLFLLIPFCMVFAIYLYDRYLVYRAHIHQQQVQMLEKLWQQSLEK</sequence>
<keyword evidence="3" id="KW-1185">Reference proteome</keyword>
<keyword evidence="1" id="KW-0472">Membrane</keyword>
<keyword evidence="1" id="KW-0812">Transmembrane</keyword>
<comment type="caution">
    <text evidence="2">The sequence shown here is derived from an EMBL/GenBank/DDBJ whole genome shotgun (WGS) entry which is preliminary data.</text>
</comment>
<reference evidence="2" key="1">
    <citation type="submission" date="2020-10" db="EMBL/GenBank/DDBJ databases">
        <authorList>
            <person name="Castelo-Branco R."/>
            <person name="Eusebio N."/>
            <person name="Adriana R."/>
            <person name="Vieira A."/>
            <person name="Brugerolle De Fraissinette N."/>
            <person name="Rezende De Castro R."/>
            <person name="Schneider M.P."/>
            <person name="Vasconcelos V."/>
            <person name="Leao P.N."/>
        </authorList>
    </citation>
    <scope>NUCLEOTIDE SEQUENCE</scope>
    <source>
        <strain evidence="2">LEGE 06105</strain>
    </source>
</reference>
<evidence type="ECO:0000313" key="2">
    <source>
        <dbReference type="EMBL" id="MBE9212161.1"/>
    </source>
</evidence>
<gene>
    <name evidence="2" type="ORF">IQ247_05445</name>
</gene>
<protein>
    <submittedName>
        <fullName evidence="2">Uncharacterized protein</fullName>
    </submittedName>
</protein>
<dbReference type="EMBL" id="JADEWL010000011">
    <property type="protein sequence ID" value="MBE9212161.1"/>
    <property type="molecule type" value="Genomic_DNA"/>
</dbReference>
<keyword evidence="1" id="KW-1133">Transmembrane helix</keyword>
<evidence type="ECO:0000313" key="3">
    <source>
        <dbReference type="Proteomes" id="UP000620559"/>
    </source>
</evidence>
<dbReference type="AlphaFoldDB" id="A0A8J7JZ93"/>
<dbReference type="Proteomes" id="UP000620559">
    <property type="component" value="Unassembled WGS sequence"/>
</dbReference>
<name>A0A8J7JZ93_9CYAN</name>
<proteinExistence type="predicted"/>
<accession>A0A8J7JZ93</accession>
<dbReference type="RefSeq" id="WP_193917839.1">
    <property type="nucleotide sequence ID" value="NZ_JADEWL010000011.1"/>
</dbReference>
<feature type="transmembrane region" description="Helical" evidence="1">
    <location>
        <begin position="92"/>
        <end position="111"/>
    </location>
</feature>
<organism evidence="2 3">
    <name type="scientific">Plectonema cf. radiosum LEGE 06105</name>
    <dbReference type="NCBI Taxonomy" id="945769"/>
    <lineage>
        <taxon>Bacteria</taxon>
        <taxon>Bacillati</taxon>
        <taxon>Cyanobacteriota</taxon>
        <taxon>Cyanophyceae</taxon>
        <taxon>Oscillatoriophycideae</taxon>
        <taxon>Oscillatoriales</taxon>
        <taxon>Microcoleaceae</taxon>
        <taxon>Plectonema</taxon>
    </lineage>
</organism>